<accession>A0ABM6VDX5</accession>
<feature type="region of interest" description="Disordered" evidence="1">
    <location>
        <begin position="1"/>
        <end position="45"/>
    </location>
</feature>
<name>A0ABM6VDX5_9ACTN</name>
<sequence>MDAGRGREPGAGGREPGAGRRAPGAGGRGPGAVTRAVRAPGARSRARGFLFRQSGAYCADPRHPSAGDPRCTSPLAHRRETPPASARRGLATSRPRCRDPSHPPPRPAGEVGPARCREAVGRCGLVTGPPPGHAHERTGRTRRRTRASQTR</sequence>
<gene>
    <name evidence="2" type="ORF">DDQ41_29805</name>
</gene>
<reference evidence="2 3" key="1">
    <citation type="submission" date="2018-05" db="EMBL/GenBank/DDBJ databases">
        <title>Complete genome sequence of the Type Strain of Streptomyces spongiicola HNM0071, the producer of staurosporine.</title>
        <authorList>
            <person name="Zhou S."/>
            <person name="Huang X."/>
        </authorList>
    </citation>
    <scope>NUCLEOTIDE SEQUENCE [LARGE SCALE GENOMIC DNA]</scope>
    <source>
        <strain evidence="2 3">HNM0071</strain>
    </source>
</reference>
<dbReference type="Proteomes" id="UP000245051">
    <property type="component" value="Chromosome"/>
</dbReference>
<evidence type="ECO:0000313" key="3">
    <source>
        <dbReference type="Proteomes" id="UP000245051"/>
    </source>
</evidence>
<keyword evidence="3" id="KW-1185">Reference proteome</keyword>
<proteinExistence type="predicted"/>
<organism evidence="2 3">
    <name type="scientific">Streptomyces spongiicola</name>
    <dbReference type="NCBI Taxonomy" id="1690221"/>
    <lineage>
        <taxon>Bacteria</taxon>
        <taxon>Bacillati</taxon>
        <taxon>Actinomycetota</taxon>
        <taxon>Actinomycetes</taxon>
        <taxon>Kitasatosporales</taxon>
        <taxon>Streptomycetaceae</taxon>
        <taxon>Streptomyces</taxon>
    </lineage>
</organism>
<dbReference type="EMBL" id="CP029254">
    <property type="protein sequence ID" value="AWK12417.1"/>
    <property type="molecule type" value="Genomic_DNA"/>
</dbReference>
<feature type="region of interest" description="Disordered" evidence="1">
    <location>
        <begin position="57"/>
        <end position="151"/>
    </location>
</feature>
<feature type="compositionally biased region" description="Basic residues" evidence="1">
    <location>
        <begin position="140"/>
        <end position="151"/>
    </location>
</feature>
<protein>
    <submittedName>
        <fullName evidence="2">Uncharacterized protein</fullName>
    </submittedName>
</protein>
<evidence type="ECO:0000313" key="2">
    <source>
        <dbReference type="EMBL" id="AWK12417.1"/>
    </source>
</evidence>
<evidence type="ECO:0000256" key="1">
    <source>
        <dbReference type="SAM" id="MobiDB-lite"/>
    </source>
</evidence>